<comment type="caution">
    <text evidence="3">The sequence shown here is derived from an EMBL/GenBank/DDBJ whole genome shotgun (WGS) entry which is preliminary data.</text>
</comment>
<organism evidence="3 4">
    <name type="scientific">Methylorubrum populi</name>
    <dbReference type="NCBI Taxonomy" id="223967"/>
    <lineage>
        <taxon>Bacteria</taxon>
        <taxon>Pseudomonadati</taxon>
        <taxon>Pseudomonadota</taxon>
        <taxon>Alphaproteobacteria</taxon>
        <taxon>Hyphomicrobiales</taxon>
        <taxon>Methylobacteriaceae</taxon>
        <taxon>Methylorubrum</taxon>
    </lineage>
</organism>
<dbReference type="EMBL" id="WEKV01000010">
    <property type="protein sequence ID" value="KAB7784898.1"/>
    <property type="molecule type" value="Genomic_DNA"/>
</dbReference>
<accession>A0A833J5A5</accession>
<dbReference type="NCBIfam" id="TIGR01552">
    <property type="entry name" value="phd_fam"/>
    <property type="match status" value="1"/>
</dbReference>
<protein>
    <recommendedName>
        <fullName evidence="2">Antitoxin</fullName>
    </recommendedName>
</protein>
<evidence type="ECO:0000313" key="3">
    <source>
        <dbReference type="EMBL" id="KAB7784898.1"/>
    </source>
</evidence>
<sequence length="80" mass="8639">METINLAEAETRLSELVDRVEAGDSIDILRGGKPVARLTGVVLGRKPIDATMLQALTASMPQQTENAADLVRSMRDGDRC</sequence>
<evidence type="ECO:0000313" key="4">
    <source>
        <dbReference type="Proteomes" id="UP000469949"/>
    </source>
</evidence>
<dbReference type="RefSeq" id="WP_152277400.1">
    <property type="nucleotide sequence ID" value="NZ_CP136837.1"/>
</dbReference>
<proteinExistence type="inferred from homology"/>
<name>A0A833J5A5_9HYPH</name>
<evidence type="ECO:0000256" key="1">
    <source>
        <dbReference type="ARBA" id="ARBA00009981"/>
    </source>
</evidence>
<gene>
    <name evidence="3" type="ORF">F8B43_2931</name>
</gene>
<comment type="function">
    <text evidence="2">Antitoxin component of a type II toxin-antitoxin (TA) system.</text>
</comment>
<dbReference type="InterPro" id="IPR006442">
    <property type="entry name" value="Antitoxin_Phd/YefM"/>
</dbReference>
<dbReference type="Proteomes" id="UP000469949">
    <property type="component" value="Unassembled WGS sequence"/>
</dbReference>
<dbReference type="Gene3D" id="3.40.1620.10">
    <property type="entry name" value="YefM-like domain"/>
    <property type="match status" value="1"/>
</dbReference>
<dbReference type="InterPro" id="IPR036165">
    <property type="entry name" value="YefM-like_sf"/>
</dbReference>
<dbReference type="AlphaFoldDB" id="A0A833J5A5"/>
<dbReference type="Pfam" id="PF02604">
    <property type="entry name" value="PhdYeFM_antitox"/>
    <property type="match status" value="1"/>
</dbReference>
<comment type="similarity">
    <text evidence="1 2">Belongs to the phD/YefM antitoxin family.</text>
</comment>
<reference evidence="3 4" key="1">
    <citation type="submission" date="2019-10" db="EMBL/GenBank/DDBJ databases">
        <title>Draft Genome Sequence of the Caffeine Degrading Methylotroph Methylorubrum populi PINKEL.</title>
        <authorList>
            <person name="Dawson S.C."/>
            <person name="Zhang X."/>
            <person name="Wright M.E."/>
            <person name="Sharma G."/>
            <person name="Langner J.T."/>
            <person name="Ditty J.L."/>
            <person name="Subuyuj G.A."/>
        </authorList>
    </citation>
    <scope>NUCLEOTIDE SEQUENCE [LARGE SCALE GENOMIC DNA]</scope>
    <source>
        <strain evidence="3 4">Pinkel</strain>
    </source>
</reference>
<evidence type="ECO:0000256" key="2">
    <source>
        <dbReference type="RuleBase" id="RU362080"/>
    </source>
</evidence>
<dbReference type="SUPFAM" id="SSF143120">
    <property type="entry name" value="YefM-like"/>
    <property type="match status" value="1"/>
</dbReference>